<keyword evidence="6 8" id="KW-1133">Transmembrane helix</keyword>
<comment type="similarity">
    <text evidence="2">Belongs to the GSP F family.</text>
</comment>
<dbReference type="EMBL" id="FOBI01000001">
    <property type="protein sequence ID" value="SEK47248.1"/>
    <property type="molecule type" value="Genomic_DNA"/>
</dbReference>
<dbReference type="InterPro" id="IPR003004">
    <property type="entry name" value="GspF/PilC"/>
</dbReference>
<evidence type="ECO:0000256" key="8">
    <source>
        <dbReference type="SAM" id="Phobius"/>
    </source>
</evidence>
<dbReference type="FunFam" id="1.20.81.30:FF:000001">
    <property type="entry name" value="Type II secretion system protein F"/>
    <property type="match status" value="1"/>
</dbReference>
<sequence>MIRFNYHAYDNHGGQVTGHIEAKSYDDAKQQLQVQKLLITSLKAEQKAKIQHSFFERKKVSLEELEFITSELAILLKNGVKIDRSLAILKRNKANGAAAKLLQDLHTAIKRGSLLSDAMAEQPQVFDALYINLVKLGEASGDLADVFDKLSADLKFKSELKRKIIQSLTYPLVIFSVCILCILFIFNYIVPQMSSLFDGLPELPIYTEILLSVSRWMQSYQWFLFIGLALLVFLLIAAFKNPVIKVRLDEFMLKIPLIKGALLVTERIRFNSALTMMLDGGISIDKALELSAGSVNNRHIRQGLIAAKEQVKKGQGLTESLSRSPIYPDFFLSLLEVGEESGKLAPVFAEIASRSRSEFESWADKMTSILEPLLILTMGGIVGSVVVTMLLSIISVNDLGF</sequence>
<dbReference type="PANTHER" id="PTHR30012:SF0">
    <property type="entry name" value="TYPE II SECRETION SYSTEM PROTEIN F-RELATED"/>
    <property type="match status" value="1"/>
</dbReference>
<evidence type="ECO:0000313" key="10">
    <source>
        <dbReference type="EMBL" id="SEK47248.1"/>
    </source>
</evidence>
<dbReference type="AlphaFoldDB" id="A0A1H7HAK6"/>
<feature type="transmembrane region" description="Helical" evidence="8">
    <location>
        <begin position="168"/>
        <end position="190"/>
    </location>
</feature>
<evidence type="ECO:0000256" key="4">
    <source>
        <dbReference type="ARBA" id="ARBA00022519"/>
    </source>
</evidence>
<evidence type="ECO:0000256" key="1">
    <source>
        <dbReference type="ARBA" id="ARBA00004429"/>
    </source>
</evidence>
<keyword evidence="5 8" id="KW-0812">Transmembrane</keyword>
<dbReference type="Gene3D" id="1.20.81.30">
    <property type="entry name" value="Type II secretion system (T2SS), domain F"/>
    <property type="match status" value="2"/>
</dbReference>
<evidence type="ECO:0000256" key="5">
    <source>
        <dbReference type="ARBA" id="ARBA00022692"/>
    </source>
</evidence>
<name>A0A1H7HAK6_9GAMM</name>
<evidence type="ECO:0000259" key="9">
    <source>
        <dbReference type="Pfam" id="PF00482"/>
    </source>
</evidence>
<dbReference type="Proteomes" id="UP000199297">
    <property type="component" value="Unassembled WGS sequence"/>
</dbReference>
<dbReference type="GO" id="GO:0005886">
    <property type="term" value="C:plasma membrane"/>
    <property type="evidence" value="ECO:0007669"/>
    <property type="project" value="UniProtKB-SubCell"/>
</dbReference>
<dbReference type="RefSeq" id="WP_085282473.1">
    <property type="nucleotide sequence ID" value="NZ_FOBI01000001.1"/>
</dbReference>
<dbReference type="OrthoDB" id="9805682at2"/>
<evidence type="ECO:0000256" key="6">
    <source>
        <dbReference type="ARBA" id="ARBA00022989"/>
    </source>
</evidence>
<evidence type="ECO:0000313" key="11">
    <source>
        <dbReference type="Proteomes" id="UP000199297"/>
    </source>
</evidence>
<dbReference type="PRINTS" id="PR00812">
    <property type="entry name" value="BCTERIALGSPF"/>
</dbReference>
<keyword evidence="3" id="KW-1003">Cell membrane</keyword>
<keyword evidence="11" id="KW-1185">Reference proteome</keyword>
<dbReference type="PANTHER" id="PTHR30012">
    <property type="entry name" value="GENERAL SECRETION PATHWAY PROTEIN"/>
    <property type="match status" value="1"/>
</dbReference>
<feature type="domain" description="Type II secretion system protein GspF" evidence="9">
    <location>
        <begin position="273"/>
        <end position="391"/>
    </location>
</feature>
<keyword evidence="7 8" id="KW-0472">Membrane</keyword>
<feature type="transmembrane region" description="Helical" evidence="8">
    <location>
        <begin position="373"/>
        <end position="396"/>
    </location>
</feature>
<feature type="domain" description="Type II secretion system protein GspF" evidence="9">
    <location>
        <begin position="70"/>
        <end position="191"/>
    </location>
</feature>
<gene>
    <name evidence="10" type="ORF">SAMN05216262_101440</name>
</gene>
<organism evidence="10 11">
    <name type="scientific">Colwellia chukchiensis</name>
    <dbReference type="NCBI Taxonomy" id="641665"/>
    <lineage>
        <taxon>Bacteria</taxon>
        <taxon>Pseudomonadati</taxon>
        <taxon>Pseudomonadota</taxon>
        <taxon>Gammaproteobacteria</taxon>
        <taxon>Alteromonadales</taxon>
        <taxon>Colwelliaceae</taxon>
        <taxon>Colwellia</taxon>
    </lineage>
</organism>
<evidence type="ECO:0000256" key="2">
    <source>
        <dbReference type="ARBA" id="ARBA00005745"/>
    </source>
</evidence>
<dbReference type="InterPro" id="IPR042094">
    <property type="entry name" value="T2SS_GspF_sf"/>
</dbReference>
<evidence type="ECO:0000256" key="3">
    <source>
        <dbReference type="ARBA" id="ARBA00022475"/>
    </source>
</evidence>
<protein>
    <submittedName>
        <fullName evidence="10">General secretion pathway protein F</fullName>
    </submittedName>
</protein>
<evidence type="ECO:0000256" key="7">
    <source>
        <dbReference type="ARBA" id="ARBA00023136"/>
    </source>
</evidence>
<accession>A0A1H7HAK6</accession>
<feature type="transmembrane region" description="Helical" evidence="8">
    <location>
        <begin position="220"/>
        <end position="239"/>
    </location>
</feature>
<reference evidence="11" key="1">
    <citation type="submission" date="2016-10" db="EMBL/GenBank/DDBJ databases">
        <authorList>
            <person name="Varghese N."/>
            <person name="Submissions S."/>
        </authorList>
    </citation>
    <scope>NUCLEOTIDE SEQUENCE [LARGE SCALE GENOMIC DNA]</scope>
    <source>
        <strain evidence="11">CGMCC 1.9127</strain>
    </source>
</reference>
<proteinExistence type="inferred from homology"/>
<dbReference type="Pfam" id="PF00482">
    <property type="entry name" value="T2SSF"/>
    <property type="match status" value="2"/>
</dbReference>
<dbReference type="STRING" id="641665.GCA_002104455_00265"/>
<dbReference type="InterPro" id="IPR018076">
    <property type="entry name" value="T2SS_GspF_dom"/>
</dbReference>
<keyword evidence="4" id="KW-0997">Cell inner membrane</keyword>
<comment type="subcellular location">
    <subcellularLocation>
        <location evidence="1">Cell inner membrane</location>
        <topology evidence="1">Multi-pass membrane protein</topology>
    </subcellularLocation>
</comment>